<organism evidence="2 3">
    <name type="scientific">Pycnoporus cinnabarinus</name>
    <name type="common">Cinnabar-red polypore</name>
    <name type="synonym">Trametes cinnabarina</name>
    <dbReference type="NCBI Taxonomy" id="5643"/>
    <lineage>
        <taxon>Eukaryota</taxon>
        <taxon>Fungi</taxon>
        <taxon>Dikarya</taxon>
        <taxon>Basidiomycota</taxon>
        <taxon>Agaricomycotina</taxon>
        <taxon>Agaricomycetes</taxon>
        <taxon>Polyporales</taxon>
        <taxon>Polyporaceae</taxon>
        <taxon>Trametes</taxon>
    </lineage>
</organism>
<gene>
    <name evidence="2" type="ORF">BN946_scf184980.g38</name>
</gene>
<feature type="region of interest" description="Disordered" evidence="1">
    <location>
        <begin position="426"/>
        <end position="529"/>
    </location>
</feature>
<keyword evidence="3" id="KW-1185">Reference proteome</keyword>
<dbReference type="Proteomes" id="UP000029665">
    <property type="component" value="Unassembled WGS sequence"/>
</dbReference>
<dbReference type="InterPro" id="IPR012337">
    <property type="entry name" value="RNaseH-like_sf"/>
</dbReference>
<protein>
    <recommendedName>
        <fullName evidence="4">DUF659 domain-containing protein</fullName>
    </recommendedName>
</protein>
<comment type="caution">
    <text evidence="2">The sequence shown here is derived from an EMBL/GenBank/DDBJ whole genome shotgun (WGS) entry which is preliminary data.</text>
</comment>
<evidence type="ECO:0000256" key="1">
    <source>
        <dbReference type="SAM" id="MobiDB-lite"/>
    </source>
</evidence>
<evidence type="ECO:0008006" key="4">
    <source>
        <dbReference type="Google" id="ProtNLM"/>
    </source>
</evidence>
<accession>A0A060SDA3</accession>
<feature type="compositionally biased region" description="Polar residues" evidence="1">
    <location>
        <begin position="452"/>
        <end position="462"/>
    </location>
</feature>
<dbReference type="STRING" id="5643.A0A060SDA3"/>
<dbReference type="AlphaFoldDB" id="A0A060SDA3"/>
<dbReference type="HOGENOM" id="CLU_007316_2_1_1"/>
<dbReference type="OMA" id="PYIRGYC"/>
<name>A0A060SDA3_PYCCI</name>
<reference evidence="2" key="1">
    <citation type="submission" date="2014-01" db="EMBL/GenBank/DDBJ databases">
        <title>The genome of the white-rot fungus Pycnoporus cinnabarinus: a basidiomycete model with a versatile arsenal for lignocellulosic biomass breakdown.</title>
        <authorList>
            <person name="Levasseur A."/>
            <person name="Lomascolo A."/>
            <person name="Ruiz-Duenas F.J."/>
            <person name="Uzan E."/>
            <person name="Piumi F."/>
            <person name="Kues U."/>
            <person name="Ram A.F.J."/>
            <person name="Murat C."/>
            <person name="Haon M."/>
            <person name="Benoit I."/>
            <person name="Arfi Y."/>
            <person name="Chevret D."/>
            <person name="Drula E."/>
            <person name="Kwon M.J."/>
            <person name="Gouret P."/>
            <person name="Lesage-Meessen L."/>
            <person name="Lombard V."/>
            <person name="Mariette J."/>
            <person name="Noirot C."/>
            <person name="Park J."/>
            <person name="Patyshakuliyeva A."/>
            <person name="Wieneger R.A.B."/>
            <person name="Wosten H.A.B."/>
            <person name="Martin F."/>
            <person name="Coutinho P.M."/>
            <person name="de Vries R."/>
            <person name="Martinez A.T."/>
            <person name="Klopp C."/>
            <person name="Pontarotti P."/>
            <person name="Henrissat B."/>
            <person name="Record E."/>
        </authorList>
    </citation>
    <scope>NUCLEOTIDE SEQUENCE [LARGE SCALE GENOMIC DNA]</scope>
    <source>
        <strain evidence="2">BRFM137</strain>
    </source>
</reference>
<dbReference type="EMBL" id="CCBP010000113">
    <property type="protein sequence ID" value="CDO72497.1"/>
    <property type="molecule type" value="Genomic_DNA"/>
</dbReference>
<dbReference type="SUPFAM" id="SSF53098">
    <property type="entry name" value="Ribonuclease H-like"/>
    <property type="match status" value="1"/>
</dbReference>
<feature type="compositionally biased region" description="Low complexity" evidence="1">
    <location>
        <begin position="511"/>
        <end position="529"/>
    </location>
</feature>
<evidence type="ECO:0000313" key="3">
    <source>
        <dbReference type="Proteomes" id="UP000029665"/>
    </source>
</evidence>
<sequence>MSVDREVHLVQTHDMTGLPKTGEQHATIIKEDMVRMRDKFGVHPIAWVTDDGPDGKGARNLLRKLLPWLMTFLCWGHQSNLLAGDYLVFPAYKDTVDAAIEVVRWFNNHGAALDLLNEAQLFTYKRVLSLIHPALTRWTTNFQSASRLLVLRPALEACVARNRQTLVEIGEKSQTSNAKETARRVIASIDDKAFWTRLDRVEAHLKPLAIATNILQASHARLDHVLLTLANLYRIYTSDSVEEDVRNHMLSRLELRWKKGAGRDQSLFVLAVFFNPYIRGYCFNRAVLPPATLFQLASDAFARFYDRTPDPAFTDALIDYSQQRAEFSDENMRLDYHKATASDHDKDIDLVRAWSWIDASEDALAVCPGCNGIVKLAIRILSAAVNSAGPECVFSDFGKTRTKDRNRLRPSHVHDISTLRMALRREHVAAGRSNQRPKRKLGSDYEPMAPGSNMSIRSSTRTPDQHHDPIFDDDDSDAFRQLGEALVNAAIDSSDPDQDLDAGDEPEEPTEAPGPSAPASADWAPSSHG</sequence>
<dbReference type="OrthoDB" id="2423954at2759"/>
<evidence type="ECO:0000313" key="2">
    <source>
        <dbReference type="EMBL" id="CDO72497.1"/>
    </source>
</evidence>
<feature type="compositionally biased region" description="Acidic residues" evidence="1">
    <location>
        <begin position="494"/>
        <end position="510"/>
    </location>
</feature>
<proteinExistence type="predicted"/>